<comment type="caution">
    <text evidence="1">The sequence shown here is derived from an EMBL/GenBank/DDBJ whole genome shotgun (WGS) entry which is preliminary data.</text>
</comment>
<dbReference type="RefSeq" id="WP_106344186.1">
    <property type="nucleotide sequence ID" value="NZ_PVNE01000004.1"/>
</dbReference>
<dbReference type="OrthoDB" id="67041at2"/>
<name>A0A2T0LHH0_9BACL</name>
<gene>
    <name evidence="1" type="ORF">CLV97_10433</name>
</gene>
<proteinExistence type="predicted"/>
<keyword evidence="2" id="KW-1185">Reference proteome</keyword>
<reference evidence="1 2" key="1">
    <citation type="submission" date="2018-03" db="EMBL/GenBank/DDBJ databases">
        <title>Genomic Encyclopedia of Archaeal and Bacterial Type Strains, Phase II (KMG-II): from individual species to whole genera.</title>
        <authorList>
            <person name="Goeker M."/>
        </authorList>
    </citation>
    <scope>NUCLEOTIDE SEQUENCE [LARGE SCALE GENOMIC DNA]</scope>
    <source>
        <strain evidence="1 2">DSM 44946</strain>
    </source>
</reference>
<dbReference type="AlphaFoldDB" id="A0A2T0LHH0"/>
<dbReference type="SUPFAM" id="SSF109854">
    <property type="entry name" value="DinB/YfiT-like putative metalloenzymes"/>
    <property type="match status" value="1"/>
</dbReference>
<dbReference type="Proteomes" id="UP000237797">
    <property type="component" value="Unassembled WGS sequence"/>
</dbReference>
<evidence type="ECO:0000313" key="2">
    <source>
        <dbReference type="Proteomes" id="UP000237797"/>
    </source>
</evidence>
<organism evidence="1 2">
    <name type="scientific">Planifilum fimeticola</name>
    <dbReference type="NCBI Taxonomy" id="201975"/>
    <lineage>
        <taxon>Bacteria</taxon>
        <taxon>Bacillati</taxon>
        <taxon>Bacillota</taxon>
        <taxon>Bacilli</taxon>
        <taxon>Bacillales</taxon>
        <taxon>Thermoactinomycetaceae</taxon>
        <taxon>Planifilum</taxon>
    </lineage>
</organism>
<dbReference type="InterPro" id="IPR034660">
    <property type="entry name" value="DinB/YfiT-like"/>
</dbReference>
<evidence type="ECO:0000313" key="1">
    <source>
        <dbReference type="EMBL" id="PRX41793.1"/>
    </source>
</evidence>
<evidence type="ECO:0008006" key="3">
    <source>
        <dbReference type="Google" id="ProtNLM"/>
    </source>
</evidence>
<sequence length="158" mass="18159">MTPPDGSMLWNSLKEIMKEAFEGPPGSGSWFTESKPDSGLFGTLKNLSAEDASRPVPTSEAPIAAHVDHIRYYIAGANSFLRGEKTELDWNLSWKIRRVDEETWQNLLRELRKEYETFMERMDQVKEWDPYKTNILLGTLAHTAYHLGSLRQMVRSLP</sequence>
<protein>
    <recommendedName>
        <fullName evidence="3">DinB family protein</fullName>
    </recommendedName>
</protein>
<accession>A0A2T0LHH0</accession>
<dbReference type="EMBL" id="PVNE01000004">
    <property type="protein sequence ID" value="PRX41793.1"/>
    <property type="molecule type" value="Genomic_DNA"/>
</dbReference>